<evidence type="ECO:0000313" key="1">
    <source>
        <dbReference type="EMBL" id="RKN72457.1"/>
    </source>
</evidence>
<dbReference type="AlphaFoldDB" id="A0A3B0BKE3"/>
<protein>
    <recommendedName>
        <fullName evidence="3">Helicase XPB/Ssl2 N-terminal domain-containing protein</fullName>
    </recommendedName>
</protein>
<keyword evidence="2" id="KW-1185">Reference proteome</keyword>
<organism evidence="1 2">
    <name type="scientific">Paenibacillus ginsengarvi</name>
    <dbReference type="NCBI Taxonomy" id="400777"/>
    <lineage>
        <taxon>Bacteria</taxon>
        <taxon>Bacillati</taxon>
        <taxon>Bacillota</taxon>
        <taxon>Bacilli</taxon>
        <taxon>Bacillales</taxon>
        <taxon>Paenibacillaceae</taxon>
        <taxon>Paenibacillus</taxon>
    </lineage>
</organism>
<dbReference type="OrthoDB" id="2369695at2"/>
<name>A0A3B0BKE3_9BACL</name>
<dbReference type="Proteomes" id="UP000282311">
    <property type="component" value="Unassembled WGS sequence"/>
</dbReference>
<evidence type="ECO:0000313" key="2">
    <source>
        <dbReference type="Proteomes" id="UP000282311"/>
    </source>
</evidence>
<accession>A0A3B0BKE3</accession>
<proteinExistence type="predicted"/>
<evidence type="ECO:0008006" key="3">
    <source>
        <dbReference type="Google" id="ProtNLM"/>
    </source>
</evidence>
<reference evidence="1 2" key="1">
    <citation type="journal article" date="2007" name="Int. J. Syst. Evol. Microbiol.">
        <title>Paenibacillus ginsengarvi sp. nov., isolated from soil from ginseng cultivation.</title>
        <authorList>
            <person name="Yoon M.H."/>
            <person name="Ten L.N."/>
            <person name="Im W.T."/>
        </authorList>
    </citation>
    <scope>NUCLEOTIDE SEQUENCE [LARGE SCALE GENOMIC DNA]</scope>
    <source>
        <strain evidence="1 2">KCTC 13059</strain>
    </source>
</reference>
<dbReference type="RefSeq" id="WP_120750706.1">
    <property type="nucleotide sequence ID" value="NZ_RBAH01000027.1"/>
</dbReference>
<sequence>MNLADMLCYADIGQLSNIANTYDCKCNGHSKNELIQSILSHVNRRDVFEKQLNALELEDIRFLNSILFEMRDLFSLEELIARAQQSKFGEAEPKRSAREMIASFRQRGWLFNGHSQTTKYLFQFPQDLKKRFTDSMVRTFGTKLEFADEPDVYRDEQNLIAHDLYALLHYIYHNEVILTSDGAIYKRTLLHLLDTLAIKEEPVAKGGWRFGYGRKYRDLPDRLSFLYDYCYYQGYIQELPGRLELTGIGTEVVLRGKRENIASVYRFWLKLYKGPIPNLQSLVYWTGRLASDWVSVQSLGDVLCPLIKPFYYDSPESIFEQRIVRMLMHLGLVRIGEDESGRHTILFTKLGESVASGTYVPDEETIPVVIDSGSLA</sequence>
<dbReference type="EMBL" id="RBAH01000027">
    <property type="protein sequence ID" value="RKN72457.1"/>
    <property type="molecule type" value="Genomic_DNA"/>
</dbReference>
<comment type="caution">
    <text evidence="1">The sequence shown here is derived from an EMBL/GenBank/DDBJ whole genome shotgun (WGS) entry which is preliminary data.</text>
</comment>
<gene>
    <name evidence="1" type="ORF">D7M11_28690</name>
</gene>